<evidence type="ECO:0000313" key="2">
    <source>
        <dbReference type="Proteomes" id="UP001153332"/>
    </source>
</evidence>
<dbReference type="Proteomes" id="UP001153332">
    <property type="component" value="Unassembled WGS sequence"/>
</dbReference>
<protein>
    <submittedName>
        <fullName evidence="1">Uncharacterized protein</fullName>
    </submittedName>
</protein>
<proteinExistence type="predicted"/>
<organism evidence="1 2">
    <name type="scientific">Lasiodiplodia mahajangana</name>
    <dbReference type="NCBI Taxonomy" id="1108764"/>
    <lineage>
        <taxon>Eukaryota</taxon>
        <taxon>Fungi</taxon>
        <taxon>Dikarya</taxon>
        <taxon>Ascomycota</taxon>
        <taxon>Pezizomycotina</taxon>
        <taxon>Dothideomycetes</taxon>
        <taxon>Dothideomycetes incertae sedis</taxon>
        <taxon>Botryosphaeriales</taxon>
        <taxon>Botryosphaeriaceae</taxon>
        <taxon>Lasiodiplodia</taxon>
    </lineage>
</organism>
<keyword evidence="2" id="KW-1185">Reference proteome</keyword>
<gene>
    <name evidence="1" type="ORF">O1611_g9309</name>
</gene>
<sequence>MSAHFIYRLAAIMMLIPFIAGLNSLEHRSNSSSPPDGPDQSCPFSIQPSEPFTGYAGQLDDGQIRLNGSYGTSKFYFDSEGGITDSRGSGCIVTDYPVSQIQCDVGQKPTKGFSVGAMRQLMYQGNPHFWACPAVGSDWNVYVDPNFYQSKCLPIMLLYSGCLNSGNGTVPPCPATSTIWTTRGLFLKRGLGTDFLDSEVYGNVPKAK</sequence>
<name>A0ACC2JAZ4_9PEZI</name>
<evidence type="ECO:0000313" key="1">
    <source>
        <dbReference type="EMBL" id="KAJ8124333.1"/>
    </source>
</evidence>
<reference evidence="1" key="1">
    <citation type="submission" date="2022-12" db="EMBL/GenBank/DDBJ databases">
        <title>Genome Sequence of Lasiodiplodia mahajangana.</title>
        <authorList>
            <person name="Buettner E."/>
        </authorList>
    </citation>
    <scope>NUCLEOTIDE SEQUENCE</scope>
    <source>
        <strain evidence="1">VT137</strain>
    </source>
</reference>
<accession>A0ACC2JAZ4</accession>
<comment type="caution">
    <text evidence="1">The sequence shown here is derived from an EMBL/GenBank/DDBJ whole genome shotgun (WGS) entry which is preliminary data.</text>
</comment>
<dbReference type="EMBL" id="JAPUUL010003109">
    <property type="protein sequence ID" value="KAJ8124333.1"/>
    <property type="molecule type" value="Genomic_DNA"/>
</dbReference>